<organism evidence="1 2">
    <name type="scientific">Leucogyrophana mollusca</name>
    <dbReference type="NCBI Taxonomy" id="85980"/>
    <lineage>
        <taxon>Eukaryota</taxon>
        <taxon>Fungi</taxon>
        <taxon>Dikarya</taxon>
        <taxon>Basidiomycota</taxon>
        <taxon>Agaricomycotina</taxon>
        <taxon>Agaricomycetes</taxon>
        <taxon>Agaricomycetidae</taxon>
        <taxon>Boletales</taxon>
        <taxon>Boletales incertae sedis</taxon>
        <taxon>Leucogyrophana</taxon>
    </lineage>
</organism>
<sequence>MSTILQATRPLRAFRLAQRVRWNSNDVPLIDPSQMITAPGGQPPAPKIRRGGALREHLNIEVDPAHGLWAFFRKTEKGGEVSYETVESRDSIADDSGRSWKAVELRRKSFKDLHTLWYVLLRERNLLATQKEEGRRIGVRNPAALAATTKAHQCRKSMARIKYVVNERRLLYEKHLATAREKEIATPTPVAVPTAKSTAGDDKAPPRTRAARLKARRSRV</sequence>
<dbReference type="Proteomes" id="UP000790709">
    <property type="component" value="Unassembled WGS sequence"/>
</dbReference>
<gene>
    <name evidence="1" type="ORF">BV22DRAFT_1071444</name>
</gene>
<comment type="caution">
    <text evidence="1">The sequence shown here is derived from an EMBL/GenBank/DDBJ whole genome shotgun (WGS) entry which is preliminary data.</text>
</comment>
<dbReference type="EMBL" id="MU266506">
    <property type="protein sequence ID" value="KAH7921916.1"/>
    <property type="molecule type" value="Genomic_DNA"/>
</dbReference>
<reference evidence="1" key="1">
    <citation type="journal article" date="2021" name="New Phytol.">
        <title>Evolutionary innovations through gain and loss of genes in the ectomycorrhizal Boletales.</title>
        <authorList>
            <person name="Wu G."/>
            <person name="Miyauchi S."/>
            <person name="Morin E."/>
            <person name="Kuo A."/>
            <person name="Drula E."/>
            <person name="Varga T."/>
            <person name="Kohler A."/>
            <person name="Feng B."/>
            <person name="Cao Y."/>
            <person name="Lipzen A."/>
            <person name="Daum C."/>
            <person name="Hundley H."/>
            <person name="Pangilinan J."/>
            <person name="Johnson J."/>
            <person name="Barry K."/>
            <person name="LaButti K."/>
            <person name="Ng V."/>
            <person name="Ahrendt S."/>
            <person name="Min B."/>
            <person name="Choi I.G."/>
            <person name="Park H."/>
            <person name="Plett J.M."/>
            <person name="Magnuson J."/>
            <person name="Spatafora J.W."/>
            <person name="Nagy L.G."/>
            <person name="Henrissat B."/>
            <person name="Grigoriev I.V."/>
            <person name="Yang Z.L."/>
            <person name="Xu J."/>
            <person name="Martin F.M."/>
        </authorList>
    </citation>
    <scope>NUCLEOTIDE SEQUENCE</scope>
    <source>
        <strain evidence="1">KUC20120723A-06</strain>
    </source>
</reference>
<evidence type="ECO:0000313" key="1">
    <source>
        <dbReference type="EMBL" id="KAH7921916.1"/>
    </source>
</evidence>
<evidence type="ECO:0000313" key="2">
    <source>
        <dbReference type="Proteomes" id="UP000790709"/>
    </source>
</evidence>
<protein>
    <submittedName>
        <fullName evidence="1">MRP-L47-domain-containing protein</fullName>
    </submittedName>
</protein>
<proteinExistence type="predicted"/>
<keyword evidence="2" id="KW-1185">Reference proteome</keyword>
<accession>A0ACB8B9M5</accession>
<name>A0ACB8B9M5_9AGAM</name>